<keyword evidence="4 9" id="KW-0997">Cell inner membrane</keyword>
<reference evidence="11 12" key="1">
    <citation type="submission" date="2020-03" db="EMBL/GenBank/DDBJ databases">
        <title>Genomic Encyclopedia of Type Strains, Phase IV (KMG-IV): sequencing the most valuable type-strain genomes for metagenomic binning, comparative biology and taxonomic classification.</title>
        <authorList>
            <person name="Goeker M."/>
        </authorList>
    </citation>
    <scope>NUCLEOTIDE SEQUENCE [LARGE SCALE GENOMIC DNA]</scope>
    <source>
        <strain evidence="11 12">DSM 103870</strain>
    </source>
</reference>
<comment type="similarity">
    <text evidence="8 9">Belongs to the TRAP transporter small permease family.</text>
</comment>
<dbReference type="Pfam" id="PF04290">
    <property type="entry name" value="DctQ"/>
    <property type="match status" value="1"/>
</dbReference>
<feature type="transmembrane region" description="Helical" evidence="9">
    <location>
        <begin position="23"/>
        <end position="44"/>
    </location>
</feature>
<keyword evidence="5 9" id="KW-0812">Transmembrane</keyword>
<sequence>MPHSDPVARAGLLDRGVRIFEQLLAFVIASLLLVALGTMAFEAFSRLLFSKSAFWADELVRFAIIAMAFLGLASAGISRRHIRTDFMVSRLPELPRRLLSAAVIGLSAVYCCVLMWTGWLQTRQFIFSRMRSESSLELPMWIIAAVIPVGAALFLIFYLYSLYCLARGEIDPLAEEHGEEREE</sequence>
<evidence type="ECO:0000256" key="3">
    <source>
        <dbReference type="ARBA" id="ARBA00022475"/>
    </source>
</evidence>
<evidence type="ECO:0000313" key="12">
    <source>
        <dbReference type="Proteomes" id="UP001429580"/>
    </source>
</evidence>
<protein>
    <recommendedName>
        <fullName evidence="9">TRAP transporter small permease protein</fullName>
    </recommendedName>
</protein>
<feature type="transmembrane region" description="Helical" evidence="9">
    <location>
        <begin position="140"/>
        <end position="160"/>
    </location>
</feature>
<dbReference type="InterPro" id="IPR055348">
    <property type="entry name" value="DctQ"/>
</dbReference>
<organism evidence="11 12">
    <name type="scientific">Pseudochelatococcus lubricantis</name>
    <dbReference type="NCBI Taxonomy" id="1538102"/>
    <lineage>
        <taxon>Bacteria</taxon>
        <taxon>Pseudomonadati</taxon>
        <taxon>Pseudomonadota</taxon>
        <taxon>Alphaproteobacteria</taxon>
        <taxon>Hyphomicrobiales</taxon>
        <taxon>Chelatococcaceae</taxon>
        <taxon>Pseudochelatococcus</taxon>
    </lineage>
</organism>
<keyword evidence="3" id="KW-1003">Cell membrane</keyword>
<evidence type="ECO:0000313" key="11">
    <source>
        <dbReference type="EMBL" id="NIJ59141.1"/>
    </source>
</evidence>
<comment type="subcellular location">
    <subcellularLocation>
        <location evidence="1 9">Cell inner membrane</location>
        <topology evidence="1 9">Multi-pass membrane protein</topology>
    </subcellularLocation>
</comment>
<comment type="caution">
    <text evidence="11">The sequence shown here is derived from an EMBL/GenBank/DDBJ whole genome shotgun (WGS) entry which is preliminary data.</text>
</comment>
<evidence type="ECO:0000256" key="2">
    <source>
        <dbReference type="ARBA" id="ARBA00022448"/>
    </source>
</evidence>
<dbReference type="PANTHER" id="PTHR35011">
    <property type="entry name" value="2,3-DIKETO-L-GULONATE TRAP TRANSPORTER SMALL PERMEASE PROTEIN YIAM"/>
    <property type="match status" value="1"/>
</dbReference>
<evidence type="ECO:0000256" key="6">
    <source>
        <dbReference type="ARBA" id="ARBA00022989"/>
    </source>
</evidence>
<feature type="transmembrane region" description="Helical" evidence="9">
    <location>
        <begin position="59"/>
        <end position="77"/>
    </location>
</feature>
<keyword evidence="12" id="KW-1185">Reference proteome</keyword>
<evidence type="ECO:0000256" key="8">
    <source>
        <dbReference type="ARBA" id="ARBA00038436"/>
    </source>
</evidence>
<accession>A0ABX0V1R1</accession>
<evidence type="ECO:0000256" key="5">
    <source>
        <dbReference type="ARBA" id="ARBA00022692"/>
    </source>
</evidence>
<comment type="subunit">
    <text evidence="9">The complex comprises the extracytoplasmic solute receptor protein and the two transmembrane proteins.</text>
</comment>
<feature type="transmembrane region" description="Helical" evidence="9">
    <location>
        <begin position="98"/>
        <end position="120"/>
    </location>
</feature>
<keyword evidence="7 9" id="KW-0472">Membrane</keyword>
<evidence type="ECO:0000256" key="9">
    <source>
        <dbReference type="RuleBase" id="RU369079"/>
    </source>
</evidence>
<comment type="function">
    <text evidence="9">Part of the tripartite ATP-independent periplasmic (TRAP) transport system.</text>
</comment>
<dbReference type="Proteomes" id="UP001429580">
    <property type="component" value="Unassembled WGS sequence"/>
</dbReference>
<gene>
    <name evidence="11" type="ORF">FHS82_002996</name>
</gene>
<dbReference type="EMBL" id="JAASQI010000007">
    <property type="protein sequence ID" value="NIJ59141.1"/>
    <property type="molecule type" value="Genomic_DNA"/>
</dbReference>
<keyword evidence="6 9" id="KW-1133">Transmembrane helix</keyword>
<dbReference type="InterPro" id="IPR007387">
    <property type="entry name" value="TRAP_DctQ"/>
</dbReference>
<name>A0ABX0V1R1_9HYPH</name>
<evidence type="ECO:0000256" key="7">
    <source>
        <dbReference type="ARBA" id="ARBA00023136"/>
    </source>
</evidence>
<feature type="domain" description="Tripartite ATP-independent periplasmic transporters DctQ component" evidence="10">
    <location>
        <begin position="37"/>
        <end position="167"/>
    </location>
</feature>
<evidence type="ECO:0000256" key="1">
    <source>
        <dbReference type="ARBA" id="ARBA00004429"/>
    </source>
</evidence>
<dbReference type="RefSeq" id="WP_166954231.1">
    <property type="nucleotide sequence ID" value="NZ_JAASQI010000007.1"/>
</dbReference>
<evidence type="ECO:0000259" key="10">
    <source>
        <dbReference type="Pfam" id="PF04290"/>
    </source>
</evidence>
<keyword evidence="2 9" id="KW-0813">Transport</keyword>
<proteinExistence type="inferred from homology"/>
<dbReference type="PANTHER" id="PTHR35011:SF2">
    <property type="entry name" value="2,3-DIKETO-L-GULONATE TRAP TRANSPORTER SMALL PERMEASE PROTEIN YIAM"/>
    <property type="match status" value="1"/>
</dbReference>
<evidence type="ECO:0000256" key="4">
    <source>
        <dbReference type="ARBA" id="ARBA00022519"/>
    </source>
</evidence>